<reference evidence="2" key="1">
    <citation type="journal article" date="2019" name="Int. J. Syst. Evol. Microbiol.">
        <title>The Global Catalogue of Microorganisms (GCM) 10K type strain sequencing project: providing services to taxonomists for standard genome sequencing and annotation.</title>
        <authorList>
            <consortium name="The Broad Institute Genomics Platform"/>
            <consortium name="The Broad Institute Genome Sequencing Center for Infectious Disease"/>
            <person name="Wu L."/>
            <person name="Ma J."/>
        </authorList>
    </citation>
    <scope>NUCLEOTIDE SEQUENCE [LARGE SCALE GENOMIC DNA]</scope>
    <source>
        <strain evidence="2">JCM 17336</strain>
    </source>
</reference>
<dbReference type="EMBL" id="BAABDT010000001">
    <property type="protein sequence ID" value="GAA3727265.1"/>
    <property type="molecule type" value="Genomic_DNA"/>
</dbReference>
<organism evidence="1 2">
    <name type="scientific">Flavobacterium ginsengisoli</name>
    <dbReference type="NCBI Taxonomy" id="871694"/>
    <lineage>
        <taxon>Bacteria</taxon>
        <taxon>Pseudomonadati</taxon>
        <taxon>Bacteroidota</taxon>
        <taxon>Flavobacteriia</taxon>
        <taxon>Flavobacteriales</taxon>
        <taxon>Flavobacteriaceae</taxon>
        <taxon>Flavobacterium</taxon>
    </lineage>
</organism>
<gene>
    <name evidence="1" type="ORF">GCM10022422_06200</name>
</gene>
<proteinExistence type="predicted"/>
<dbReference type="Proteomes" id="UP001501367">
    <property type="component" value="Unassembled WGS sequence"/>
</dbReference>
<protein>
    <recommendedName>
        <fullName evidence="3">Lipoprotein</fullName>
    </recommendedName>
</protein>
<evidence type="ECO:0008006" key="3">
    <source>
        <dbReference type="Google" id="ProtNLM"/>
    </source>
</evidence>
<evidence type="ECO:0000313" key="2">
    <source>
        <dbReference type="Proteomes" id="UP001501367"/>
    </source>
</evidence>
<accession>A0ABP7EYB7</accession>
<evidence type="ECO:0000313" key="1">
    <source>
        <dbReference type="EMBL" id="GAA3727265.1"/>
    </source>
</evidence>
<name>A0ABP7EYB7_9FLAO</name>
<keyword evidence="2" id="KW-1185">Reference proteome</keyword>
<dbReference type="RefSeq" id="WP_198854554.1">
    <property type="nucleotide sequence ID" value="NZ_BAABDT010000001.1"/>
</dbReference>
<comment type="caution">
    <text evidence="1">The sequence shown here is derived from an EMBL/GenBank/DDBJ whole genome shotgun (WGS) entry which is preliminary data.</text>
</comment>
<sequence>MKFFKYILIVVFVLFLTKVCNRLIEPETVMIAGEEVSLENPWRKPTEAENLIFSKLVFSKELDKCEDLFLKEIYKNTYIAACKKANKKWNFYYVMPYENDITGLSSEVEDDITPPN</sequence>